<dbReference type="AlphaFoldDB" id="A0A7W8FYC8"/>
<evidence type="ECO:0000313" key="2">
    <source>
        <dbReference type="Proteomes" id="UP000521313"/>
    </source>
</evidence>
<dbReference type="RefSeq" id="WP_183374758.1">
    <property type="nucleotide sequence ID" value="NZ_JACHHD010000005.1"/>
</dbReference>
<evidence type="ECO:0000313" key="1">
    <source>
        <dbReference type="EMBL" id="MBB5184630.1"/>
    </source>
</evidence>
<accession>A0A7W8FYC8</accession>
<proteinExistence type="predicted"/>
<name>A0A7W8FYC8_9FIRM</name>
<sequence length="135" mass="15369">MIPTQQLLELLKGSASLPEILQQIPDLDFPGYLQSLMELHDLKKNEIIAKTNIQRNYAYQIFDGSKHPGRDKVLQIAIAMRLDLHQTNNLLALSNNGSLYAKVKEDAILIYAIHHHYDLMKTNELLDAHGLKILD</sequence>
<comment type="caution">
    <text evidence="1">The sequence shown here is derived from an EMBL/GenBank/DDBJ whole genome shotgun (WGS) entry which is preliminary data.</text>
</comment>
<gene>
    <name evidence="1" type="ORF">HNQ43_000671</name>
</gene>
<dbReference type="Proteomes" id="UP000521313">
    <property type="component" value="Unassembled WGS sequence"/>
</dbReference>
<dbReference type="EMBL" id="JACHHD010000005">
    <property type="protein sequence ID" value="MBB5184630.1"/>
    <property type="molecule type" value="Genomic_DNA"/>
</dbReference>
<organism evidence="1 2">
    <name type="scientific">Faecalicoccus acidiformans</name>
    <dbReference type="NCBI Taxonomy" id="915173"/>
    <lineage>
        <taxon>Bacteria</taxon>
        <taxon>Bacillati</taxon>
        <taxon>Bacillota</taxon>
        <taxon>Erysipelotrichia</taxon>
        <taxon>Erysipelotrichales</taxon>
        <taxon>Erysipelotrichaceae</taxon>
        <taxon>Faecalicoccus</taxon>
    </lineage>
</organism>
<protein>
    <submittedName>
        <fullName evidence="1">Putative transcriptional regulator</fullName>
    </submittedName>
</protein>
<reference evidence="1 2" key="1">
    <citation type="submission" date="2020-08" db="EMBL/GenBank/DDBJ databases">
        <title>Genomic Encyclopedia of Type Strains, Phase IV (KMG-IV): sequencing the most valuable type-strain genomes for metagenomic binning, comparative biology and taxonomic classification.</title>
        <authorList>
            <person name="Goeker M."/>
        </authorList>
    </citation>
    <scope>NUCLEOTIDE SEQUENCE [LARGE SCALE GENOMIC DNA]</scope>
    <source>
        <strain evidence="1 2">DSM 26963</strain>
    </source>
</reference>